<sequence length="188" mass="21267">MPAKKMSVSSAISISIAGVLLIISLFFPWWGMNFIAPQYPEGLDIVVYPNKLKGDIEIINGLNHYIGMKPFSEESFPELAYLPYLIVSMALFTVVVAFLRKKSWLYALIVVFLIGGALGIYDIHRWLVDFGTNLNDNAPIRIDPFVPPIFGENRIANFTTFSYFTTGSYIVGAAFLCLLFPLWKERRK</sequence>
<protein>
    <submittedName>
        <fullName evidence="2">Uncharacterized protein</fullName>
    </submittedName>
</protein>
<feature type="transmembrane region" description="Helical" evidence="1">
    <location>
        <begin position="12"/>
        <end position="30"/>
    </location>
</feature>
<evidence type="ECO:0000256" key="1">
    <source>
        <dbReference type="SAM" id="Phobius"/>
    </source>
</evidence>
<feature type="transmembrane region" description="Helical" evidence="1">
    <location>
        <begin position="104"/>
        <end position="121"/>
    </location>
</feature>
<comment type="caution">
    <text evidence="2">The sequence shown here is derived from an EMBL/GenBank/DDBJ whole genome shotgun (WGS) entry which is preliminary data.</text>
</comment>
<feature type="transmembrane region" description="Helical" evidence="1">
    <location>
        <begin position="81"/>
        <end position="99"/>
    </location>
</feature>
<dbReference type="AlphaFoldDB" id="A0A023DD92"/>
<dbReference type="OrthoDB" id="9809859at2"/>
<evidence type="ECO:0000313" key="3">
    <source>
        <dbReference type="Proteomes" id="UP000023561"/>
    </source>
</evidence>
<accession>A0A023DD92</accession>
<evidence type="ECO:0000313" key="2">
    <source>
        <dbReference type="EMBL" id="GAJ39122.1"/>
    </source>
</evidence>
<feature type="transmembrane region" description="Helical" evidence="1">
    <location>
        <begin position="161"/>
        <end position="183"/>
    </location>
</feature>
<dbReference type="RefSeq" id="WP_017434223.1">
    <property type="nucleotide sequence ID" value="NZ_BAWO01000013.1"/>
</dbReference>
<keyword evidence="1" id="KW-1133">Transmembrane helix</keyword>
<name>A0A023DD92_9BACL</name>
<organism evidence="2 3">
    <name type="scientific">Parageobacillus caldoxylosilyticus NBRC 107762</name>
    <dbReference type="NCBI Taxonomy" id="1220594"/>
    <lineage>
        <taxon>Bacteria</taxon>
        <taxon>Bacillati</taxon>
        <taxon>Bacillota</taxon>
        <taxon>Bacilli</taxon>
        <taxon>Bacillales</taxon>
        <taxon>Anoxybacillaceae</taxon>
        <taxon>Saccharococcus</taxon>
    </lineage>
</organism>
<keyword evidence="1" id="KW-0812">Transmembrane</keyword>
<reference evidence="2 3" key="1">
    <citation type="submission" date="2014-04" db="EMBL/GenBank/DDBJ databases">
        <title>Whole genome shotgun sequence of Geobacillus caldoxylosilyticus NBRC 107762.</title>
        <authorList>
            <person name="Hosoyama A."/>
            <person name="Hosoyama Y."/>
            <person name="Katano-Makiyama Y."/>
            <person name="Tsuchikane K."/>
            <person name="Ohji S."/>
            <person name="Ichikawa N."/>
            <person name="Yamazoe A."/>
            <person name="Fujita N."/>
        </authorList>
    </citation>
    <scope>NUCLEOTIDE SEQUENCE [LARGE SCALE GENOMIC DNA]</scope>
    <source>
        <strain evidence="2 3">NBRC 107762</strain>
    </source>
</reference>
<keyword evidence="3" id="KW-1185">Reference proteome</keyword>
<gene>
    <name evidence="2" type="ORF">GCA01S_013_00030</name>
</gene>
<dbReference type="EMBL" id="BAWO01000013">
    <property type="protein sequence ID" value="GAJ39122.1"/>
    <property type="molecule type" value="Genomic_DNA"/>
</dbReference>
<dbReference type="Proteomes" id="UP000023561">
    <property type="component" value="Unassembled WGS sequence"/>
</dbReference>
<proteinExistence type="predicted"/>
<keyword evidence="1" id="KW-0472">Membrane</keyword>